<sequence>MDDTDLQILSHLQRNGRLTMVELGKLVGLSSPSAAERVRKLEDKGVITGYSANICYEKLNKHVTAFILMEPKSCKHYAAFATAHPDVAENHRITGMYSYVTKVVTESVHTLEDFIDASMAHGKPTTLVVLSSSAQHPAFV</sequence>
<organism evidence="5 6">
    <name type="scientific">Bacillus tequilensis</name>
    <dbReference type="NCBI Taxonomy" id="227866"/>
    <lineage>
        <taxon>Bacteria</taxon>
        <taxon>Bacillati</taxon>
        <taxon>Bacillota</taxon>
        <taxon>Bacilli</taxon>
        <taxon>Bacillales</taxon>
        <taxon>Bacillaceae</taxon>
        <taxon>Bacillus</taxon>
    </lineage>
</organism>
<protein>
    <submittedName>
        <fullName evidence="5">Lrp/AsnC family transcriptional regulator</fullName>
    </submittedName>
</protein>
<dbReference type="PANTHER" id="PTHR30154:SF20">
    <property type="entry name" value="LEUCINE-RESPONSIVE REGULATORY PROTEIN"/>
    <property type="match status" value="1"/>
</dbReference>
<dbReference type="SMART" id="SM00344">
    <property type="entry name" value="HTH_ASNC"/>
    <property type="match status" value="1"/>
</dbReference>
<proteinExistence type="predicted"/>
<dbReference type="PRINTS" id="PR00033">
    <property type="entry name" value="HTHASNC"/>
</dbReference>
<evidence type="ECO:0000313" key="5">
    <source>
        <dbReference type="EMBL" id="QIW78949.1"/>
    </source>
</evidence>
<dbReference type="InterPro" id="IPR019888">
    <property type="entry name" value="Tscrpt_reg_AsnC-like"/>
</dbReference>
<dbReference type="PROSITE" id="PS00519">
    <property type="entry name" value="HTH_ASNC_1"/>
    <property type="match status" value="1"/>
</dbReference>
<evidence type="ECO:0000313" key="6">
    <source>
        <dbReference type="Proteomes" id="UP000501914"/>
    </source>
</evidence>
<dbReference type="InterPro" id="IPR036388">
    <property type="entry name" value="WH-like_DNA-bd_sf"/>
</dbReference>
<dbReference type="FunFam" id="1.10.10.10:FF:000186">
    <property type="entry name" value="AsnC family transcriptional regulator"/>
    <property type="match status" value="1"/>
</dbReference>
<dbReference type="PROSITE" id="PS50956">
    <property type="entry name" value="HTH_ASNC_2"/>
    <property type="match status" value="1"/>
</dbReference>
<evidence type="ECO:0000256" key="3">
    <source>
        <dbReference type="ARBA" id="ARBA00023163"/>
    </source>
</evidence>
<feature type="domain" description="HTH asnC-type" evidence="4">
    <location>
        <begin position="1"/>
        <end position="62"/>
    </location>
</feature>
<dbReference type="AlphaFoldDB" id="A0A6H0WG55"/>
<keyword evidence="2" id="KW-0238">DNA-binding</keyword>
<dbReference type="CDD" id="cd00090">
    <property type="entry name" value="HTH_ARSR"/>
    <property type="match status" value="1"/>
</dbReference>
<dbReference type="GO" id="GO:0005829">
    <property type="term" value="C:cytosol"/>
    <property type="evidence" value="ECO:0007669"/>
    <property type="project" value="TreeGrafter"/>
</dbReference>
<dbReference type="InterPro" id="IPR019887">
    <property type="entry name" value="Tscrpt_reg_AsnC/Lrp_C"/>
</dbReference>
<dbReference type="InterPro" id="IPR011008">
    <property type="entry name" value="Dimeric_a/b-barrel"/>
</dbReference>
<dbReference type="GO" id="GO:0043200">
    <property type="term" value="P:response to amino acid"/>
    <property type="evidence" value="ECO:0007669"/>
    <property type="project" value="TreeGrafter"/>
</dbReference>
<dbReference type="InterPro" id="IPR011991">
    <property type="entry name" value="ArsR-like_HTH"/>
</dbReference>
<dbReference type="Gene3D" id="3.30.70.920">
    <property type="match status" value="1"/>
</dbReference>
<dbReference type="SUPFAM" id="SSF54909">
    <property type="entry name" value="Dimeric alpha+beta barrel"/>
    <property type="match status" value="1"/>
</dbReference>
<dbReference type="InterPro" id="IPR000485">
    <property type="entry name" value="AsnC-type_HTH_dom"/>
</dbReference>
<evidence type="ECO:0000256" key="2">
    <source>
        <dbReference type="ARBA" id="ARBA00023125"/>
    </source>
</evidence>
<dbReference type="PANTHER" id="PTHR30154">
    <property type="entry name" value="LEUCINE-RESPONSIVE REGULATORY PROTEIN"/>
    <property type="match status" value="1"/>
</dbReference>
<reference evidence="5 6" key="1">
    <citation type="submission" date="2020-02" db="EMBL/GenBank/DDBJ databases">
        <title>Genome sequencing, annotation and comparative genomic analysis of Bacillus tequilensis EA-CB0015, an effective biological control agent against Pseudocercospora fijiensis in banana plants.</title>
        <authorList>
            <person name="Cuellar-Gaviria T.Z."/>
            <person name="Ju K.-S."/>
            <person name="Villegas-Escobar V."/>
        </authorList>
    </citation>
    <scope>NUCLEOTIDE SEQUENCE [LARGE SCALE GENOMIC DNA]</scope>
    <source>
        <strain evidence="5 6">EA-CB0015</strain>
    </source>
</reference>
<dbReference type="InterPro" id="IPR019885">
    <property type="entry name" value="Tscrpt_reg_HTH_AsnC-type_CS"/>
</dbReference>
<keyword evidence="1" id="KW-0805">Transcription regulation</keyword>
<keyword evidence="3" id="KW-0804">Transcription</keyword>
<dbReference type="InterPro" id="IPR036390">
    <property type="entry name" value="WH_DNA-bd_sf"/>
</dbReference>
<gene>
    <name evidence="5" type="ORF">G4P54_03550</name>
</gene>
<dbReference type="RefSeq" id="WP_167871790.1">
    <property type="nucleotide sequence ID" value="NZ_CP048852.1"/>
</dbReference>
<dbReference type="EMBL" id="CP048852">
    <property type="protein sequence ID" value="QIW78949.1"/>
    <property type="molecule type" value="Genomic_DNA"/>
</dbReference>
<dbReference type="Proteomes" id="UP000501914">
    <property type="component" value="Chromosome"/>
</dbReference>
<keyword evidence="6" id="KW-1185">Reference proteome</keyword>
<dbReference type="Pfam" id="PF01037">
    <property type="entry name" value="AsnC_trans_reg"/>
    <property type="match status" value="1"/>
</dbReference>
<dbReference type="GO" id="GO:0043565">
    <property type="term" value="F:sequence-specific DNA binding"/>
    <property type="evidence" value="ECO:0007669"/>
    <property type="project" value="InterPro"/>
</dbReference>
<dbReference type="Gene3D" id="1.10.10.10">
    <property type="entry name" value="Winged helix-like DNA-binding domain superfamily/Winged helix DNA-binding domain"/>
    <property type="match status" value="1"/>
</dbReference>
<dbReference type="SUPFAM" id="SSF46785">
    <property type="entry name" value="Winged helix' DNA-binding domain"/>
    <property type="match status" value="1"/>
</dbReference>
<evidence type="ECO:0000256" key="1">
    <source>
        <dbReference type="ARBA" id="ARBA00023015"/>
    </source>
</evidence>
<dbReference type="Pfam" id="PF13412">
    <property type="entry name" value="HTH_24"/>
    <property type="match status" value="1"/>
</dbReference>
<name>A0A6H0WG55_9BACI</name>
<accession>A0A6H0WG55</accession>
<dbReference type="KEGG" id="bteq:G4P54_03550"/>
<evidence type="ECO:0000259" key="4">
    <source>
        <dbReference type="PROSITE" id="PS50956"/>
    </source>
</evidence>